<evidence type="ECO:0000259" key="3">
    <source>
        <dbReference type="Pfam" id="PF07993"/>
    </source>
</evidence>
<dbReference type="Proteomes" id="UP001147747">
    <property type="component" value="Unassembled WGS sequence"/>
</dbReference>
<evidence type="ECO:0000256" key="2">
    <source>
        <dbReference type="ARBA" id="ARBA00022553"/>
    </source>
</evidence>
<keyword evidence="1" id="KW-0596">Phosphopantetheine</keyword>
<organism evidence="4 5">
    <name type="scientific">Penicillium cosmopolitanum</name>
    <dbReference type="NCBI Taxonomy" id="1131564"/>
    <lineage>
        <taxon>Eukaryota</taxon>
        <taxon>Fungi</taxon>
        <taxon>Dikarya</taxon>
        <taxon>Ascomycota</taxon>
        <taxon>Pezizomycotina</taxon>
        <taxon>Eurotiomycetes</taxon>
        <taxon>Eurotiomycetidae</taxon>
        <taxon>Eurotiales</taxon>
        <taxon>Aspergillaceae</taxon>
        <taxon>Penicillium</taxon>
    </lineage>
</organism>
<reference evidence="4" key="1">
    <citation type="submission" date="2022-12" db="EMBL/GenBank/DDBJ databases">
        <authorList>
            <person name="Petersen C."/>
        </authorList>
    </citation>
    <scope>NUCLEOTIDE SEQUENCE</scope>
    <source>
        <strain evidence="4">IBT 29677</strain>
    </source>
</reference>
<dbReference type="SUPFAM" id="SSF51735">
    <property type="entry name" value="NAD(P)-binding Rossmann-fold domains"/>
    <property type="match status" value="1"/>
</dbReference>
<dbReference type="AlphaFoldDB" id="A0A9W9VEH5"/>
<dbReference type="PANTHER" id="PTHR44845:SF4">
    <property type="entry name" value="NONRIBOSOMAL PEPTIDE SYNTHASE INPA"/>
    <property type="match status" value="1"/>
</dbReference>
<keyword evidence="5" id="KW-1185">Reference proteome</keyword>
<gene>
    <name evidence="4" type="ORF">N7509_013426</name>
</gene>
<accession>A0A9W9VEH5</accession>
<feature type="domain" description="Thioester reductase (TE)" evidence="3">
    <location>
        <begin position="7"/>
        <end position="209"/>
    </location>
</feature>
<dbReference type="InterPro" id="IPR036291">
    <property type="entry name" value="NAD(P)-bd_dom_sf"/>
</dbReference>
<evidence type="ECO:0000313" key="4">
    <source>
        <dbReference type="EMBL" id="KAJ5376540.1"/>
    </source>
</evidence>
<dbReference type="OrthoDB" id="416786at2759"/>
<proteinExistence type="predicted"/>
<dbReference type="Gene3D" id="3.40.50.720">
    <property type="entry name" value="NAD(P)-binding Rossmann-like Domain"/>
    <property type="match status" value="1"/>
</dbReference>
<evidence type="ECO:0000313" key="5">
    <source>
        <dbReference type="Proteomes" id="UP001147747"/>
    </source>
</evidence>
<reference evidence="4" key="2">
    <citation type="journal article" date="2023" name="IMA Fungus">
        <title>Comparative genomic study of the Penicillium genus elucidates a diverse pangenome and 15 lateral gene transfer events.</title>
        <authorList>
            <person name="Petersen C."/>
            <person name="Sorensen T."/>
            <person name="Nielsen M.R."/>
            <person name="Sondergaard T.E."/>
            <person name="Sorensen J.L."/>
            <person name="Fitzpatrick D.A."/>
            <person name="Frisvad J.C."/>
            <person name="Nielsen K.L."/>
        </authorList>
    </citation>
    <scope>NUCLEOTIDE SEQUENCE</scope>
    <source>
        <strain evidence="4">IBT 29677</strain>
    </source>
</reference>
<dbReference type="EMBL" id="JAPZBU010000012">
    <property type="protein sequence ID" value="KAJ5376540.1"/>
    <property type="molecule type" value="Genomic_DNA"/>
</dbReference>
<evidence type="ECO:0000256" key="1">
    <source>
        <dbReference type="ARBA" id="ARBA00022450"/>
    </source>
</evidence>
<dbReference type="PANTHER" id="PTHR44845">
    <property type="entry name" value="CARRIER DOMAIN-CONTAINING PROTEIN"/>
    <property type="match status" value="1"/>
</dbReference>
<protein>
    <recommendedName>
        <fullName evidence="3">Thioester reductase (TE) domain-containing protein</fullName>
    </recommendedName>
</protein>
<sequence length="335" mass="38105">MRLRLEKKVQHQAELGEWWQVSFHEKIEIWLGDLSKPGLGLQEDHRHRLFGNRDIDGVDGIIHNGARVNWLDDYEDLEAVNVHSTADILSGLSGMRIPCQLIYVSGGYLSPSQETHASIAKRLAPASGYDQTKFMSELLVNEYNQHLHRQGSSAPRARTVIPGFIVGTREEGIAHTEDFLWRFVYSIVRLRAIIEELGHLTVAGVDQVSELVSNVLFYPNDYESDPLTCLDGISASALCDIVSEKLNIPITRIRHDQWMQILRRNIENAEVDHPFSPVMQWFDENMWTENSLFLTSEISAAIEKSLEYMTLVGYLSTEKGDPNLKVDQTGVFRRS</sequence>
<dbReference type="GeneID" id="81377043"/>
<name>A0A9W9VEH5_9EURO</name>
<dbReference type="InterPro" id="IPR013120">
    <property type="entry name" value="FAR_NAD-bd"/>
</dbReference>
<dbReference type="Pfam" id="PF07993">
    <property type="entry name" value="NAD_binding_4"/>
    <property type="match status" value="1"/>
</dbReference>
<comment type="caution">
    <text evidence="4">The sequence shown here is derived from an EMBL/GenBank/DDBJ whole genome shotgun (WGS) entry which is preliminary data.</text>
</comment>
<dbReference type="RefSeq" id="XP_056481570.1">
    <property type="nucleotide sequence ID" value="XM_056638063.1"/>
</dbReference>
<keyword evidence="2" id="KW-0597">Phosphoprotein</keyword>